<evidence type="ECO:0000259" key="12">
    <source>
        <dbReference type="PROSITE" id="PS51192"/>
    </source>
</evidence>
<dbReference type="GO" id="GO:0003723">
    <property type="term" value="F:RNA binding"/>
    <property type="evidence" value="ECO:0007669"/>
    <property type="project" value="UniProtKB-KW"/>
</dbReference>
<dbReference type="AlphaFoldDB" id="A0AAQ3TYQ5"/>
<dbReference type="PROSITE" id="PS51195">
    <property type="entry name" value="Q_MOTIF"/>
    <property type="match status" value="1"/>
</dbReference>
<accession>A0AAQ3TYQ5</accession>
<organism evidence="15 16">
    <name type="scientific">Paspalum notatum var. saurae</name>
    <dbReference type="NCBI Taxonomy" id="547442"/>
    <lineage>
        <taxon>Eukaryota</taxon>
        <taxon>Viridiplantae</taxon>
        <taxon>Streptophyta</taxon>
        <taxon>Embryophyta</taxon>
        <taxon>Tracheophyta</taxon>
        <taxon>Spermatophyta</taxon>
        <taxon>Magnoliopsida</taxon>
        <taxon>Liliopsida</taxon>
        <taxon>Poales</taxon>
        <taxon>Poaceae</taxon>
        <taxon>PACMAD clade</taxon>
        <taxon>Panicoideae</taxon>
        <taxon>Andropogonodae</taxon>
        <taxon>Paspaleae</taxon>
        <taxon>Paspalinae</taxon>
        <taxon>Paspalum</taxon>
    </lineage>
</organism>
<dbReference type="InterPro" id="IPR044763">
    <property type="entry name" value="Ded1/Dbp1_DEADc"/>
</dbReference>
<dbReference type="PANTHER" id="PTHR47958">
    <property type="entry name" value="ATP-DEPENDENT RNA HELICASE DBP3"/>
    <property type="match status" value="1"/>
</dbReference>
<feature type="region of interest" description="Disordered" evidence="11">
    <location>
        <begin position="1"/>
        <end position="49"/>
    </location>
</feature>
<dbReference type="PROSITE" id="PS51194">
    <property type="entry name" value="HELICASE_CTER"/>
    <property type="match status" value="1"/>
</dbReference>
<dbReference type="InterPro" id="IPR014001">
    <property type="entry name" value="Helicase_ATP-bd"/>
</dbReference>
<dbReference type="InterPro" id="IPR027417">
    <property type="entry name" value="P-loop_NTPase"/>
</dbReference>
<evidence type="ECO:0000256" key="9">
    <source>
        <dbReference type="PROSITE-ProRule" id="PRU00552"/>
    </source>
</evidence>
<dbReference type="Pfam" id="PF00271">
    <property type="entry name" value="Helicase_C"/>
    <property type="match status" value="1"/>
</dbReference>
<gene>
    <name evidence="15" type="ORF">U9M48_027074</name>
</gene>
<dbReference type="CDD" id="cd17967">
    <property type="entry name" value="DEADc_DDX3_DDX4"/>
    <property type="match status" value="1"/>
</dbReference>
<keyword evidence="2 10" id="KW-0547">Nucleotide-binding</keyword>
<keyword evidence="6" id="KW-0694">RNA-binding</keyword>
<protein>
    <recommendedName>
        <fullName evidence="1">RNA helicase</fullName>
        <ecNumber evidence="1">3.6.4.13</ecNumber>
    </recommendedName>
</protein>
<dbReference type="Proteomes" id="UP001341281">
    <property type="component" value="Chromosome 06"/>
</dbReference>
<evidence type="ECO:0000256" key="7">
    <source>
        <dbReference type="ARBA" id="ARBA00024358"/>
    </source>
</evidence>
<feature type="compositionally biased region" description="Basic and acidic residues" evidence="11">
    <location>
        <begin position="511"/>
        <end position="523"/>
    </location>
</feature>
<sequence>MAAYGDDGEGSAWSTVPFRSRRAPPPAPAPAPTPTPRGGGGDDRAPPGVRELAEGVEALGIGGVGGGERRLDKYDIPVEVSGQGAPAPADGFEAAGLAEAVLRNVARCGYESPTPVQRYAMPIVMAGRDLMACAQTGSGKTAAFCLPVVSGLVAPASAAGGGGSGAYGRRDRGSFDRVAKPRALVLAPTRELAAQINEEAKKFSFQTGLRVVVAYGGTPMYNQLRDLERGADLLVATPGRLVDMVERSRVSLEAIKYLVMDEADRMLDMGFEPQIRKIVDMMNMPKKSVRQTMLFSATFPPEIQRLASDFLNNYIFITVGRIGSSTDLIEQKIEFVTDGQKRGFLLDLLHKQSVGMANSKQPLTLIFVETKREADSLRYWLYSKGFPATAIHGDRTQQERESALRSFKSGATPIMVATDVASRGLDVPNVAHVINYDLPKSIEDYVHRIGRTGRAGKAGTATAFFAESNHTLAKGLVELMTEAKRDVPKWLMEYADRPCYGGSSYGGRGRRGSDRFGGRDYRQSSDYGSSSGDYGYNSGYSGGSRGYSGGNRGYSGGGGGVSSRGGGGSSRGCDDYGSGGGSYRPSAPVQYYPSYPMGTTDVSASGWD</sequence>
<dbReference type="GO" id="GO:0003724">
    <property type="term" value="F:RNA helicase activity"/>
    <property type="evidence" value="ECO:0007669"/>
    <property type="project" value="UniProtKB-EC"/>
</dbReference>
<evidence type="ECO:0000256" key="11">
    <source>
        <dbReference type="SAM" id="MobiDB-lite"/>
    </source>
</evidence>
<evidence type="ECO:0000256" key="8">
    <source>
        <dbReference type="ARBA" id="ARBA00047984"/>
    </source>
</evidence>
<comment type="similarity">
    <text evidence="7">Belongs to the DEAD box helicase family. DDX3/DED1 subfamily.</text>
</comment>
<dbReference type="SMART" id="SM00490">
    <property type="entry name" value="HELICc"/>
    <property type="match status" value="1"/>
</dbReference>
<feature type="region of interest" description="Disordered" evidence="11">
    <location>
        <begin position="503"/>
        <end position="535"/>
    </location>
</feature>
<dbReference type="SUPFAM" id="SSF52540">
    <property type="entry name" value="P-loop containing nucleoside triphosphate hydrolases"/>
    <property type="match status" value="1"/>
</dbReference>
<dbReference type="EC" id="3.6.4.13" evidence="1"/>
<dbReference type="InterPro" id="IPR014014">
    <property type="entry name" value="RNA_helicase_DEAD_Q_motif"/>
</dbReference>
<evidence type="ECO:0000259" key="14">
    <source>
        <dbReference type="PROSITE" id="PS51195"/>
    </source>
</evidence>
<dbReference type="InterPro" id="IPR000629">
    <property type="entry name" value="RNA-helicase_DEAD-box_CS"/>
</dbReference>
<dbReference type="PROSITE" id="PS51192">
    <property type="entry name" value="HELICASE_ATP_BIND_1"/>
    <property type="match status" value="1"/>
</dbReference>
<evidence type="ECO:0000256" key="1">
    <source>
        <dbReference type="ARBA" id="ARBA00012552"/>
    </source>
</evidence>
<comment type="catalytic activity">
    <reaction evidence="8">
        <text>ATP + H2O = ADP + phosphate + H(+)</text>
        <dbReference type="Rhea" id="RHEA:13065"/>
        <dbReference type="ChEBI" id="CHEBI:15377"/>
        <dbReference type="ChEBI" id="CHEBI:15378"/>
        <dbReference type="ChEBI" id="CHEBI:30616"/>
        <dbReference type="ChEBI" id="CHEBI:43474"/>
        <dbReference type="ChEBI" id="CHEBI:456216"/>
        <dbReference type="EC" id="3.6.4.13"/>
    </reaction>
</comment>
<evidence type="ECO:0000313" key="16">
    <source>
        <dbReference type="Proteomes" id="UP001341281"/>
    </source>
</evidence>
<evidence type="ECO:0000313" key="15">
    <source>
        <dbReference type="EMBL" id="WVZ79502.1"/>
    </source>
</evidence>
<dbReference type="InterPro" id="IPR011545">
    <property type="entry name" value="DEAD/DEAH_box_helicase_dom"/>
</dbReference>
<evidence type="ECO:0000256" key="5">
    <source>
        <dbReference type="ARBA" id="ARBA00022840"/>
    </source>
</evidence>
<keyword evidence="5 10" id="KW-0067">ATP-binding</keyword>
<keyword evidence="4 10" id="KW-0347">Helicase</keyword>
<feature type="compositionally biased region" description="Gly residues" evidence="11">
    <location>
        <begin position="558"/>
        <end position="570"/>
    </location>
</feature>
<evidence type="ECO:0000256" key="6">
    <source>
        <dbReference type="ARBA" id="ARBA00022884"/>
    </source>
</evidence>
<dbReference type="Gene3D" id="3.40.50.300">
    <property type="entry name" value="P-loop containing nucleotide triphosphate hydrolases"/>
    <property type="match status" value="2"/>
</dbReference>
<dbReference type="CDD" id="cd18787">
    <property type="entry name" value="SF2_C_DEAD"/>
    <property type="match status" value="1"/>
</dbReference>
<feature type="short sequence motif" description="Q motif" evidence="9">
    <location>
        <begin position="90"/>
        <end position="118"/>
    </location>
</feature>
<keyword evidence="16" id="KW-1185">Reference proteome</keyword>
<evidence type="ECO:0000256" key="2">
    <source>
        <dbReference type="ARBA" id="ARBA00022741"/>
    </source>
</evidence>
<dbReference type="EMBL" id="CP144750">
    <property type="protein sequence ID" value="WVZ79502.1"/>
    <property type="molecule type" value="Genomic_DNA"/>
</dbReference>
<dbReference type="Pfam" id="PF00270">
    <property type="entry name" value="DEAD"/>
    <property type="match status" value="1"/>
</dbReference>
<dbReference type="SMART" id="SM00487">
    <property type="entry name" value="DEXDc"/>
    <property type="match status" value="1"/>
</dbReference>
<dbReference type="GO" id="GO:0005524">
    <property type="term" value="F:ATP binding"/>
    <property type="evidence" value="ECO:0007669"/>
    <property type="project" value="UniProtKB-KW"/>
</dbReference>
<dbReference type="InterPro" id="IPR001650">
    <property type="entry name" value="Helicase_C-like"/>
</dbReference>
<dbReference type="PROSITE" id="PS00039">
    <property type="entry name" value="DEAD_ATP_HELICASE"/>
    <property type="match status" value="1"/>
</dbReference>
<feature type="region of interest" description="Disordered" evidence="11">
    <location>
        <begin position="558"/>
        <end position="608"/>
    </location>
</feature>
<keyword evidence="3 10" id="KW-0378">Hydrolase</keyword>
<evidence type="ECO:0000256" key="10">
    <source>
        <dbReference type="RuleBase" id="RU000492"/>
    </source>
</evidence>
<feature type="domain" description="Helicase C-terminal" evidence="13">
    <location>
        <begin position="349"/>
        <end position="495"/>
    </location>
</feature>
<feature type="domain" description="Helicase ATP-binding" evidence="12">
    <location>
        <begin position="121"/>
        <end position="317"/>
    </location>
</feature>
<dbReference type="GO" id="GO:0016787">
    <property type="term" value="F:hydrolase activity"/>
    <property type="evidence" value="ECO:0007669"/>
    <property type="project" value="UniProtKB-KW"/>
</dbReference>
<proteinExistence type="inferred from homology"/>
<feature type="compositionally biased region" description="Low complexity" evidence="11">
    <location>
        <begin position="524"/>
        <end position="535"/>
    </location>
</feature>
<evidence type="ECO:0000256" key="3">
    <source>
        <dbReference type="ARBA" id="ARBA00022801"/>
    </source>
</evidence>
<name>A0AAQ3TYQ5_PASNO</name>
<feature type="compositionally biased region" description="Pro residues" evidence="11">
    <location>
        <begin position="23"/>
        <end position="35"/>
    </location>
</feature>
<evidence type="ECO:0000259" key="13">
    <source>
        <dbReference type="PROSITE" id="PS51194"/>
    </source>
</evidence>
<feature type="domain" description="DEAD-box RNA helicase Q" evidence="14">
    <location>
        <begin position="90"/>
        <end position="118"/>
    </location>
</feature>
<evidence type="ECO:0000256" key="4">
    <source>
        <dbReference type="ARBA" id="ARBA00022806"/>
    </source>
</evidence>
<dbReference type="FunFam" id="3.40.50.300:FF:000397">
    <property type="entry name" value="Probable ATP-dependent RNA helicase DDX4"/>
    <property type="match status" value="1"/>
</dbReference>
<reference evidence="15 16" key="1">
    <citation type="submission" date="2024-02" db="EMBL/GenBank/DDBJ databases">
        <title>High-quality chromosome-scale genome assembly of Pensacola bahiagrass (Paspalum notatum Flugge var. saurae).</title>
        <authorList>
            <person name="Vega J.M."/>
            <person name="Podio M."/>
            <person name="Orjuela J."/>
            <person name="Siena L.A."/>
            <person name="Pessino S.C."/>
            <person name="Combes M.C."/>
            <person name="Mariac C."/>
            <person name="Albertini E."/>
            <person name="Pupilli F."/>
            <person name="Ortiz J.P.A."/>
            <person name="Leblanc O."/>
        </authorList>
    </citation>
    <scope>NUCLEOTIDE SEQUENCE [LARGE SCALE GENOMIC DNA]</scope>
    <source>
        <strain evidence="15">R1</strain>
        <tissue evidence="15">Leaf</tissue>
    </source>
</reference>
<dbReference type="FunFam" id="3.40.50.300:FF:000008">
    <property type="entry name" value="ATP-dependent RNA helicase RhlB"/>
    <property type="match status" value="1"/>
</dbReference>